<reference evidence="5 6" key="1">
    <citation type="submission" date="2019-12" db="EMBL/GenBank/DDBJ databases">
        <authorList>
            <person name="Kim Y.S."/>
        </authorList>
    </citation>
    <scope>NUCLEOTIDE SEQUENCE [LARGE SCALE GENOMIC DNA]</scope>
    <source>
        <strain evidence="5 6">MMS17-SY077</strain>
    </source>
</reference>
<proteinExistence type="predicted"/>
<evidence type="ECO:0000256" key="1">
    <source>
        <dbReference type="ARBA" id="ARBA00018879"/>
    </source>
</evidence>
<name>A0A6I4P2W1_9MICO</name>
<keyword evidence="3" id="KW-0732">Signal</keyword>
<accession>A0A6I4P2W1</accession>
<evidence type="ECO:0000259" key="4">
    <source>
        <dbReference type="Pfam" id="PF13354"/>
    </source>
</evidence>
<protein>
    <recommendedName>
        <fullName evidence="1">Beta-lactamase</fullName>
    </recommendedName>
    <alternativeName>
        <fullName evidence="2">Penicillinase</fullName>
    </alternativeName>
</protein>
<feature type="chain" id="PRO_5038602496" description="Beta-lactamase" evidence="3">
    <location>
        <begin position="24"/>
        <end position="300"/>
    </location>
</feature>
<dbReference type="SUPFAM" id="SSF56601">
    <property type="entry name" value="beta-lactamase/transpeptidase-like"/>
    <property type="match status" value="1"/>
</dbReference>
<dbReference type="NCBIfam" id="NF033103">
    <property type="entry name" value="bla_class_A"/>
    <property type="match status" value="1"/>
</dbReference>
<dbReference type="EMBL" id="WSTA01000091">
    <property type="protein sequence ID" value="MWB99972.1"/>
    <property type="molecule type" value="Genomic_DNA"/>
</dbReference>
<sequence>MTETHGISRRSLLALGGASAAGAAVVLAEPAAAAAPRSGLGTDAARMTRDIAAIERRTGVTIGVAMSGAARRDSFAYRATETFPMCSLFKVLAAAALIEARACDEEYWTTPQPVGTVVEDSQVFEGLTEATPELAADAALRFSDNTAGNYLLRELGGPAAIGAFAARFGARSTRLDRWEPELNEATPGDPRDTTTPADIARVYRALVLEDAAGVLVGSRLRAWMLRNRTSDARMRAGLDRPYDLADKTGGGSYGVVNDAGVLWRPGESTRTIAILTRRTDDPEAPRDNTVVAEVTRILTA</sequence>
<dbReference type="InterPro" id="IPR006311">
    <property type="entry name" value="TAT_signal"/>
</dbReference>
<dbReference type="GO" id="GO:0030655">
    <property type="term" value="P:beta-lactam antibiotic catabolic process"/>
    <property type="evidence" value="ECO:0007669"/>
    <property type="project" value="InterPro"/>
</dbReference>
<dbReference type="GO" id="GO:0008800">
    <property type="term" value="F:beta-lactamase activity"/>
    <property type="evidence" value="ECO:0007669"/>
    <property type="project" value="InterPro"/>
</dbReference>
<evidence type="ECO:0000313" key="5">
    <source>
        <dbReference type="EMBL" id="MWB99972.1"/>
    </source>
</evidence>
<dbReference type="InterPro" id="IPR045155">
    <property type="entry name" value="Beta-lactam_cat"/>
</dbReference>
<dbReference type="GO" id="GO:0046677">
    <property type="term" value="P:response to antibiotic"/>
    <property type="evidence" value="ECO:0007669"/>
    <property type="project" value="InterPro"/>
</dbReference>
<feature type="domain" description="Beta-lactamase class A catalytic" evidence="4">
    <location>
        <begin position="73"/>
        <end position="276"/>
    </location>
</feature>
<dbReference type="RefSeq" id="WP_160426626.1">
    <property type="nucleotide sequence ID" value="NZ_WSTA01000091.1"/>
</dbReference>
<evidence type="ECO:0000256" key="3">
    <source>
        <dbReference type="SAM" id="SignalP"/>
    </source>
</evidence>
<organism evidence="5 6">
    <name type="scientific">Agromyces seonyuensis</name>
    <dbReference type="NCBI Taxonomy" id="2662446"/>
    <lineage>
        <taxon>Bacteria</taxon>
        <taxon>Bacillati</taxon>
        <taxon>Actinomycetota</taxon>
        <taxon>Actinomycetes</taxon>
        <taxon>Micrococcales</taxon>
        <taxon>Microbacteriaceae</taxon>
        <taxon>Agromyces</taxon>
    </lineage>
</organism>
<gene>
    <name evidence="5" type="primary">bla</name>
    <name evidence="5" type="ORF">GB864_15605</name>
</gene>
<dbReference type="PROSITE" id="PS51318">
    <property type="entry name" value="TAT"/>
    <property type="match status" value="1"/>
</dbReference>
<dbReference type="InterPro" id="IPR012338">
    <property type="entry name" value="Beta-lactam/transpept-like"/>
</dbReference>
<dbReference type="Pfam" id="PF13354">
    <property type="entry name" value="Beta-lactamase2"/>
    <property type="match status" value="1"/>
</dbReference>
<dbReference type="PANTHER" id="PTHR35333">
    <property type="entry name" value="BETA-LACTAMASE"/>
    <property type="match status" value="1"/>
</dbReference>
<dbReference type="AlphaFoldDB" id="A0A6I4P2W1"/>
<dbReference type="Proteomes" id="UP000438182">
    <property type="component" value="Unassembled WGS sequence"/>
</dbReference>
<evidence type="ECO:0000313" key="6">
    <source>
        <dbReference type="Proteomes" id="UP000438182"/>
    </source>
</evidence>
<dbReference type="PANTHER" id="PTHR35333:SF3">
    <property type="entry name" value="BETA-LACTAMASE-TYPE TRANSPEPTIDASE FOLD CONTAINING PROTEIN"/>
    <property type="match status" value="1"/>
</dbReference>
<dbReference type="InterPro" id="IPR000871">
    <property type="entry name" value="Beta-lactam_class-A"/>
</dbReference>
<dbReference type="Gene3D" id="3.40.710.10">
    <property type="entry name" value="DD-peptidase/beta-lactamase superfamily"/>
    <property type="match status" value="1"/>
</dbReference>
<dbReference type="PRINTS" id="PR00118">
    <property type="entry name" value="BLACTAMASEA"/>
</dbReference>
<evidence type="ECO:0000256" key="2">
    <source>
        <dbReference type="ARBA" id="ARBA00030171"/>
    </source>
</evidence>
<keyword evidence="6" id="KW-1185">Reference proteome</keyword>
<comment type="caution">
    <text evidence="5">The sequence shown here is derived from an EMBL/GenBank/DDBJ whole genome shotgun (WGS) entry which is preliminary data.</text>
</comment>
<feature type="signal peptide" evidence="3">
    <location>
        <begin position="1"/>
        <end position="23"/>
    </location>
</feature>